<feature type="compositionally biased region" description="Polar residues" evidence="8">
    <location>
        <begin position="29"/>
        <end position="43"/>
    </location>
</feature>
<dbReference type="FunFam" id="3.20.20.100:FF:000068">
    <property type="entry name" value="Aldo-keto reductase family 1 member B10"/>
    <property type="match status" value="1"/>
</dbReference>
<comment type="similarity">
    <text evidence="1">Belongs to the aldo/keto reductase family.</text>
</comment>
<dbReference type="PROSITE" id="PS00798">
    <property type="entry name" value="ALDOKETO_REDUCTASE_1"/>
    <property type="match status" value="1"/>
</dbReference>
<dbReference type="InterPro" id="IPR036812">
    <property type="entry name" value="NAD(P)_OxRdtase_dom_sf"/>
</dbReference>
<dbReference type="Proteomes" id="UP001166674">
    <property type="component" value="Unassembled WGS sequence"/>
</dbReference>
<dbReference type="GO" id="GO:0006629">
    <property type="term" value="P:lipid metabolic process"/>
    <property type="evidence" value="ECO:0007669"/>
    <property type="project" value="UniProtKB-ARBA"/>
</dbReference>
<proteinExistence type="inferred from homology"/>
<dbReference type="EMBL" id="JAATJV010356583">
    <property type="protein sequence ID" value="MBZ3879330.1"/>
    <property type="molecule type" value="Genomic_DNA"/>
</dbReference>
<keyword evidence="11" id="KW-1185">Reference proteome</keyword>
<evidence type="ECO:0000256" key="1">
    <source>
        <dbReference type="ARBA" id="ARBA00007905"/>
    </source>
</evidence>
<evidence type="ECO:0000256" key="5">
    <source>
        <dbReference type="ARBA" id="ARBA00029846"/>
    </source>
</evidence>
<dbReference type="PANTHER" id="PTHR11732">
    <property type="entry name" value="ALDO/KETO REDUCTASE"/>
    <property type="match status" value="1"/>
</dbReference>
<comment type="catalytic activity">
    <reaction evidence="7">
        <text>an alditol + NADP(+) = an aldose + NADPH + H(+)</text>
        <dbReference type="Rhea" id="RHEA:12789"/>
        <dbReference type="Rhea" id="RHEA-COMP:9554"/>
        <dbReference type="Rhea" id="RHEA-COMP:9555"/>
        <dbReference type="ChEBI" id="CHEBI:15378"/>
        <dbReference type="ChEBI" id="CHEBI:15693"/>
        <dbReference type="ChEBI" id="CHEBI:17522"/>
        <dbReference type="ChEBI" id="CHEBI:57783"/>
        <dbReference type="ChEBI" id="CHEBI:58349"/>
        <dbReference type="EC" id="1.1.1.21"/>
    </reaction>
</comment>
<dbReference type="InterPro" id="IPR020471">
    <property type="entry name" value="AKR"/>
</dbReference>
<keyword evidence="4" id="KW-0560">Oxidoreductase</keyword>
<name>A0AA41SZM0_SCICA</name>
<dbReference type="PRINTS" id="PR00069">
    <property type="entry name" value="ALDKETRDTASE"/>
</dbReference>
<feature type="region of interest" description="Disordered" evidence="8">
    <location>
        <begin position="29"/>
        <end position="55"/>
    </location>
</feature>
<dbReference type="GO" id="GO:0016491">
    <property type="term" value="F:oxidoreductase activity"/>
    <property type="evidence" value="ECO:0007669"/>
    <property type="project" value="UniProtKB-KW"/>
</dbReference>
<dbReference type="SUPFAM" id="SSF51430">
    <property type="entry name" value="NAD(P)-linked oxidoreductase"/>
    <property type="match status" value="1"/>
</dbReference>
<sequence length="349" mass="39604">MQGWTGLATAVGELEEGVRASCSRFTQPVSPASTGFSGPTQAGTRWALAPAQSPPPSPVQHSLIPWSYQNHFCTDMATFMELSTKAKMSILGLGTWKSPPNKVKEAVKVAIDAGYRHIDCAYIYQNENEVGEAIREKIQEKVVKREDLFIVSKLWCTFFERNLVKEARRKTLKDLKLHYLDVYLIHWPQGFQSGKDLFPKDNKGNNLISKATFLDAWEVMEELVDEGLVKALEVSNFNHFQTERILNKPGLKYKRVTNQVECYPYLTQEKLIQCCHSKGITVTAYSPLGSPERPWAKPEDPLLLEDPKIKETAVRHKKSSAQVLIRFQIQRNVVVIPKSVTPERIVENF</sequence>
<comment type="caution">
    <text evidence="10">The sequence shown here is derived from an EMBL/GenBank/DDBJ whole genome shotgun (WGS) entry which is preliminary data.</text>
</comment>
<evidence type="ECO:0000256" key="4">
    <source>
        <dbReference type="ARBA" id="ARBA00023002"/>
    </source>
</evidence>
<evidence type="ECO:0000313" key="11">
    <source>
        <dbReference type="Proteomes" id="UP001166674"/>
    </source>
</evidence>
<organism evidence="10 11">
    <name type="scientific">Sciurus carolinensis</name>
    <name type="common">Eastern gray squirrel</name>
    <dbReference type="NCBI Taxonomy" id="30640"/>
    <lineage>
        <taxon>Eukaryota</taxon>
        <taxon>Metazoa</taxon>
        <taxon>Chordata</taxon>
        <taxon>Craniata</taxon>
        <taxon>Vertebrata</taxon>
        <taxon>Euteleostomi</taxon>
        <taxon>Mammalia</taxon>
        <taxon>Eutheria</taxon>
        <taxon>Euarchontoglires</taxon>
        <taxon>Glires</taxon>
        <taxon>Rodentia</taxon>
        <taxon>Sciuromorpha</taxon>
        <taxon>Sciuridae</taxon>
        <taxon>Sciurinae</taxon>
        <taxon>Sciurini</taxon>
        <taxon>Sciurus</taxon>
    </lineage>
</organism>
<evidence type="ECO:0000313" key="10">
    <source>
        <dbReference type="EMBL" id="MBZ3879330.1"/>
    </source>
</evidence>
<keyword evidence="3" id="KW-0521">NADP</keyword>
<dbReference type="Gene3D" id="3.20.20.100">
    <property type="entry name" value="NADP-dependent oxidoreductase domain"/>
    <property type="match status" value="1"/>
</dbReference>
<dbReference type="InterPro" id="IPR018170">
    <property type="entry name" value="Aldo/ket_reductase_CS"/>
</dbReference>
<evidence type="ECO:0000256" key="2">
    <source>
        <dbReference type="ARBA" id="ARBA00011245"/>
    </source>
</evidence>
<protein>
    <recommendedName>
        <fullName evidence="6">aldose reductase</fullName>
        <ecNumber evidence="6">1.1.1.21</ecNumber>
    </recommendedName>
    <alternativeName>
        <fullName evidence="5">Aldehyde reductase</fullName>
    </alternativeName>
</protein>
<feature type="domain" description="NADP-dependent oxidoreductase" evidence="9">
    <location>
        <begin position="91"/>
        <end position="349"/>
    </location>
</feature>
<evidence type="ECO:0000259" key="9">
    <source>
        <dbReference type="Pfam" id="PF00248"/>
    </source>
</evidence>
<comment type="subunit">
    <text evidence="2">Monomer.</text>
</comment>
<dbReference type="Pfam" id="PF00248">
    <property type="entry name" value="Aldo_ket_red"/>
    <property type="match status" value="1"/>
</dbReference>
<evidence type="ECO:0000256" key="7">
    <source>
        <dbReference type="ARBA" id="ARBA00051000"/>
    </source>
</evidence>
<reference evidence="10" key="1">
    <citation type="submission" date="2020-03" db="EMBL/GenBank/DDBJ databases">
        <title>Studies in the Genomics of Life Span.</title>
        <authorList>
            <person name="Glass D."/>
        </authorList>
    </citation>
    <scope>NUCLEOTIDE SEQUENCE</scope>
    <source>
        <strain evidence="10">SUZIE</strain>
        <tissue evidence="10">Muscle</tissue>
    </source>
</reference>
<evidence type="ECO:0000256" key="6">
    <source>
        <dbReference type="ARBA" id="ARBA00038955"/>
    </source>
</evidence>
<evidence type="ECO:0000256" key="8">
    <source>
        <dbReference type="SAM" id="MobiDB-lite"/>
    </source>
</evidence>
<evidence type="ECO:0000256" key="3">
    <source>
        <dbReference type="ARBA" id="ARBA00022857"/>
    </source>
</evidence>
<gene>
    <name evidence="10" type="ORF">SUZIE_152405</name>
</gene>
<accession>A0AA41SZM0</accession>
<dbReference type="InterPro" id="IPR023210">
    <property type="entry name" value="NADP_OxRdtase_dom"/>
</dbReference>
<dbReference type="EC" id="1.1.1.21" evidence="6"/>
<dbReference type="AlphaFoldDB" id="A0AA41SZM0"/>